<comment type="similarity">
    <text evidence="1 3">Belongs to the type-B carboxylesterase/lipase family.</text>
</comment>
<dbReference type="InterPro" id="IPR050309">
    <property type="entry name" value="Type-B_Carboxylest/Lipase"/>
</dbReference>
<dbReference type="Gene3D" id="3.40.50.1820">
    <property type="entry name" value="alpha/beta hydrolase"/>
    <property type="match status" value="1"/>
</dbReference>
<dbReference type="PANTHER" id="PTHR11559">
    <property type="entry name" value="CARBOXYLESTERASE"/>
    <property type="match status" value="1"/>
</dbReference>
<name>A0ABV0B9Z4_9SPHN</name>
<accession>A0ABV0B9Z4</accession>
<dbReference type="Pfam" id="PF00135">
    <property type="entry name" value="COesterase"/>
    <property type="match status" value="1"/>
</dbReference>
<dbReference type="InterPro" id="IPR006311">
    <property type="entry name" value="TAT_signal"/>
</dbReference>
<evidence type="ECO:0000256" key="3">
    <source>
        <dbReference type="RuleBase" id="RU361235"/>
    </source>
</evidence>
<evidence type="ECO:0000313" key="5">
    <source>
        <dbReference type="EMBL" id="MEN3747401.1"/>
    </source>
</evidence>
<dbReference type="PROSITE" id="PS00122">
    <property type="entry name" value="CARBOXYLESTERASE_B_1"/>
    <property type="match status" value="1"/>
</dbReference>
<keyword evidence="2 3" id="KW-0378">Hydrolase</keyword>
<sequence>MTDREFGVDRRNMLALGGLGGLATVAPGIARGESVQQANSAVRAGVRTPAQDVVPTRWGPVRGYRLGRIHSFKGIPYAGDTGGAARFLPPADPKPWTAPFGAIAYGPTCPQGENRQWKMPEFNFLLQWDNGLTGEDCLCLNVWTPAIKDNGKRPVMVWMHGGGFSGGSAQELPAYDGANLAERGDVVVVSVNHRLNAFGFLNLAHVGGDAYALSGNAGMLDIVKALEWVRDNIAGFGGDPGNVTIFGQSGGGSKVTALMSSPAARGLFRRAIVQSGGGFGRWSTPEASQRSADAVLAELSIGKFSREALAKVRAVDLVEAMGRAGEKMRAAGQPFGMGPVADGQFIVRDTGAPGLSRDIPMIIGANATERTVALWDPNNENMTEDQLRAQLEKEFPGHGARLLQVFRARRPNAKPIDIYALAASWTFAGGSTARQVHQRNAQAAGAAPTYRYEFAWYTPALDGRPRAYHCAELPFVFNNAERTNASAAGGAEAITLAHRMTDAWIAFARTGNPNHKGIPRWEPTSAERWPTMVFDAKVSVRDDRQSTELLALEATAPRGQ</sequence>
<gene>
    <name evidence="5" type="ORF">TPR58_09500</name>
</gene>
<evidence type="ECO:0000256" key="1">
    <source>
        <dbReference type="ARBA" id="ARBA00005964"/>
    </source>
</evidence>
<reference evidence="5 6" key="1">
    <citation type="submission" date="2024-05" db="EMBL/GenBank/DDBJ databases">
        <title>Sphingomonas sp. HF-S3 16S ribosomal RNA gene Genome sequencing and assembly.</title>
        <authorList>
            <person name="Lee H."/>
        </authorList>
    </citation>
    <scope>NUCLEOTIDE SEQUENCE [LARGE SCALE GENOMIC DNA]</scope>
    <source>
        <strain evidence="5 6">HF-S3</strain>
    </source>
</reference>
<dbReference type="EMBL" id="JBDIZK010000005">
    <property type="protein sequence ID" value="MEN3747401.1"/>
    <property type="molecule type" value="Genomic_DNA"/>
</dbReference>
<dbReference type="SUPFAM" id="SSF53474">
    <property type="entry name" value="alpha/beta-Hydrolases"/>
    <property type="match status" value="1"/>
</dbReference>
<dbReference type="EC" id="3.1.1.-" evidence="3"/>
<dbReference type="InterPro" id="IPR029058">
    <property type="entry name" value="AB_hydrolase_fold"/>
</dbReference>
<dbReference type="RefSeq" id="WP_346246400.1">
    <property type="nucleotide sequence ID" value="NZ_JBDIZK010000005.1"/>
</dbReference>
<dbReference type="Proteomes" id="UP001427805">
    <property type="component" value="Unassembled WGS sequence"/>
</dbReference>
<feature type="domain" description="Carboxylesterase type B" evidence="4">
    <location>
        <begin position="51"/>
        <end position="543"/>
    </location>
</feature>
<evidence type="ECO:0000256" key="2">
    <source>
        <dbReference type="ARBA" id="ARBA00022801"/>
    </source>
</evidence>
<comment type="caution">
    <text evidence="5">The sequence shown here is derived from an EMBL/GenBank/DDBJ whole genome shotgun (WGS) entry which is preliminary data.</text>
</comment>
<dbReference type="InterPro" id="IPR019826">
    <property type="entry name" value="Carboxylesterase_B_AS"/>
</dbReference>
<keyword evidence="6" id="KW-1185">Reference proteome</keyword>
<proteinExistence type="inferred from homology"/>
<evidence type="ECO:0000259" key="4">
    <source>
        <dbReference type="Pfam" id="PF00135"/>
    </source>
</evidence>
<dbReference type="InterPro" id="IPR002018">
    <property type="entry name" value="CarbesteraseB"/>
</dbReference>
<protein>
    <recommendedName>
        <fullName evidence="3">Carboxylic ester hydrolase</fullName>
        <ecNumber evidence="3">3.1.1.-</ecNumber>
    </recommendedName>
</protein>
<evidence type="ECO:0000313" key="6">
    <source>
        <dbReference type="Proteomes" id="UP001427805"/>
    </source>
</evidence>
<organism evidence="5 6">
    <name type="scientific">Sphingomonas rustica</name>
    <dbReference type="NCBI Taxonomy" id="3103142"/>
    <lineage>
        <taxon>Bacteria</taxon>
        <taxon>Pseudomonadati</taxon>
        <taxon>Pseudomonadota</taxon>
        <taxon>Alphaproteobacteria</taxon>
        <taxon>Sphingomonadales</taxon>
        <taxon>Sphingomonadaceae</taxon>
        <taxon>Sphingomonas</taxon>
    </lineage>
</organism>
<dbReference type="PROSITE" id="PS51318">
    <property type="entry name" value="TAT"/>
    <property type="match status" value="1"/>
</dbReference>